<keyword evidence="2" id="KW-1185">Reference proteome</keyword>
<protein>
    <submittedName>
        <fullName evidence="1">Uncharacterized protein</fullName>
    </submittedName>
</protein>
<organism evidence="1 2">
    <name type="scientific">Lentibacter algarum</name>
    <dbReference type="NCBI Taxonomy" id="576131"/>
    <lineage>
        <taxon>Bacteria</taxon>
        <taxon>Pseudomonadati</taxon>
        <taxon>Pseudomonadota</taxon>
        <taxon>Alphaproteobacteria</taxon>
        <taxon>Rhodobacterales</taxon>
        <taxon>Roseobacteraceae</taxon>
        <taxon>Lentibacter</taxon>
    </lineage>
</organism>
<dbReference type="EMBL" id="FNPR01000001">
    <property type="protein sequence ID" value="SDY31531.1"/>
    <property type="molecule type" value="Genomic_DNA"/>
</dbReference>
<name>A0A1H3IV04_9RHOB</name>
<dbReference type="STRING" id="576131.SAMN05444486_1011288"/>
<accession>A0A1H3IV04</accession>
<dbReference type="Proteomes" id="UP000199026">
    <property type="component" value="Unassembled WGS sequence"/>
</dbReference>
<proteinExistence type="predicted"/>
<sequence>MSLFCPSWIYSAICALTAQRYLGESLGLEAFASKYASVLADRYSDINYEMVLDTSESYLRHLMDAGVEDASEILESYAFHRIAFDKNGTPRKIKGFFSSSLDGLKTQEVSAEAAAKEFKPFIYMYRTKPELAMPAGWTWGAIEDGDWLKEMPDLDVSFLDGI</sequence>
<evidence type="ECO:0000313" key="1">
    <source>
        <dbReference type="EMBL" id="SDY31531.1"/>
    </source>
</evidence>
<evidence type="ECO:0000313" key="2">
    <source>
        <dbReference type="Proteomes" id="UP000199026"/>
    </source>
</evidence>
<gene>
    <name evidence="1" type="ORF">SAMN05444486_1011288</name>
</gene>
<dbReference type="AlphaFoldDB" id="A0A1H3IV04"/>
<dbReference type="OrthoDB" id="7344782at2"/>
<reference evidence="1 2" key="1">
    <citation type="submission" date="2016-10" db="EMBL/GenBank/DDBJ databases">
        <authorList>
            <person name="de Groot N.N."/>
        </authorList>
    </citation>
    <scope>NUCLEOTIDE SEQUENCE [LARGE SCALE GENOMIC DNA]</scope>
    <source>
        <strain evidence="1 2">DSM 24677</strain>
    </source>
</reference>